<dbReference type="AlphaFoldDB" id="A0A4R8PXM8"/>
<proteinExistence type="predicted"/>
<dbReference type="Proteomes" id="UP000295083">
    <property type="component" value="Unassembled WGS sequence"/>
</dbReference>
<name>A0A4R8PXM8_9PEZI</name>
<sequence length="165" mass="18379">MSRREHTGTLSFFLEDMAQIPHLLVFTQHNDIAELRTAVRSLRGSAVLSGEPEKATEVGWQLVMPDCQGNECLRLPGIKTRSGDPSHTLVSRLPMCWSSALGSRERRETIQAEMYLFIAKPEAIAPDPPMGGRLSTASHTKWKVTIRLQHVTIGTWSLAVPHILN</sequence>
<protein>
    <submittedName>
        <fullName evidence="1">Uncharacterized protein</fullName>
    </submittedName>
</protein>
<comment type="caution">
    <text evidence="1">The sequence shown here is derived from an EMBL/GenBank/DDBJ whole genome shotgun (WGS) entry which is preliminary data.</text>
</comment>
<evidence type="ECO:0000313" key="2">
    <source>
        <dbReference type="Proteomes" id="UP000295083"/>
    </source>
</evidence>
<evidence type="ECO:0000313" key="1">
    <source>
        <dbReference type="EMBL" id="TDZ30308.1"/>
    </source>
</evidence>
<dbReference type="EMBL" id="QAPG01000136">
    <property type="protein sequence ID" value="TDZ30308.1"/>
    <property type="molecule type" value="Genomic_DNA"/>
</dbReference>
<organism evidence="1 2">
    <name type="scientific">Colletotrichum spinosum</name>
    <dbReference type="NCBI Taxonomy" id="1347390"/>
    <lineage>
        <taxon>Eukaryota</taxon>
        <taxon>Fungi</taxon>
        <taxon>Dikarya</taxon>
        <taxon>Ascomycota</taxon>
        <taxon>Pezizomycotina</taxon>
        <taxon>Sordariomycetes</taxon>
        <taxon>Hypocreomycetidae</taxon>
        <taxon>Glomerellales</taxon>
        <taxon>Glomerellaceae</taxon>
        <taxon>Colletotrichum</taxon>
        <taxon>Colletotrichum orbiculare species complex</taxon>
    </lineage>
</organism>
<gene>
    <name evidence="1" type="ORF">C8035_v002705</name>
</gene>
<reference evidence="1 2" key="1">
    <citation type="submission" date="2018-11" db="EMBL/GenBank/DDBJ databases">
        <title>Genome sequence and assembly of Colletotrichum spinosum.</title>
        <authorList>
            <person name="Gan P."/>
            <person name="Shirasu K."/>
        </authorList>
    </citation>
    <scope>NUCLEOTIDE SEQUENCE [LARGE SCALE GENOMIC DNA]</scope>
    <source>
        <strain evidence="1 2">CBS 515.97</strain>
    </source>
</reference>
<accession>A0A4R8PXM8</accession>
<keyword evidence="2" id="KW-1185">Reference proteome</keyword>